<reference evidence="1 2" key="1">
    <citation type="journal article" date="2019" name="ACS Chem. Biol.">
        <title>Identification and Mobilization of a Cryptic Antibiotic Biosynthesis Gene Locus from a Human-Pathogenic Nocardia Isolate.</title>
        <authorList>
            <person name="Herisse M."/>
            <person name="Ishida K."/>
            <person name="Porter J.L."/>
            <person name="Howden B."/>
            <person name="Hertweck C."/>
            <person name="Stinear T.P."/>
            <person name="Pidot S.J."/>
        </authorList>
    </citation>
    <scope>NUCLEOTIDE SEQUENCE [LARGE SCALE GENOMIC DNA]</scope>
    <source>
        <strain evidence="1 2">AUSMDU00012715</strain>
    </source>
</reference>
<dbReference type="Proteomes" id="UP000500953">
    <property type="component" value="Chromosome"/>
</dbReference>
<protein>
    <submittedName>
        <fullName evidence="1">Uncharacterized protein</fullName>
    </submittedName>
</protein>
<proteinExistence type="predicted"/>
<accession>A0A6G9Z3I6</accession>
<organism evidence="1 2">
    <name type="scientific">Nocardia terpenica</name>
    <dbReference type="NCBI Taxonomy" id="455432"/>
    <lineage>
        <taxon>Bacteria</taxon>
        <taxon>Bacillati</taxon>
        <taxon>Actinomycetota</taxon>
        <taxon>Actinomycetes</taxon>
        <taxon>Mycobacteriales</taxon>
        <taxon>Nocardiaceae</taxon>
        <taxon>Nocardia</taxon>
    </lineage>
</organism>
<name>A0A6G9Z3I6_9NOCA</name>
<evidence type="ECO:0000313" key="1">
    <source>
        <dbReference type="EMBL" id="QIS20159.1"/>
    </source>
</evidence>
<gene>
    <name evidence="1" type="ORF">F6W96_19525</name>
</gene>
<sequence>MTGRTAGPAGGPAIVTTGPVMIALSEFSMAQRTANRPPPSRTRMLRVVLEARLFTSA</sequence>
<dbReference type="EMBL" id="CP046173">
    <property type="protein sequence ID" value="QIS20159.1"/>
    <property type="molecule type" value="Genomic_DNA"/>
</dbReference>
<evidence type="ECO:0000313" key="2">
    <source>
        <dbReference type="Proteomes" id="UP000500953"/>
    </source>
</evidence>
<dbReference type="AlphaFoldDB" id="A0A6G9Z3I6"/>